<name>A0ABP8YGB0_9MICO</name>
<organism evidence="1 2">
    <name type="scientific">Pedococcus ginsenosidimutans</name>
    <dbReference type="NCBI Taxonomy" id="490570"/>
    <lineage>
        <taxon>Bacteria</taxon>
        <taxon>Bacillati</taxon>
        <taxon>Actinomycetota</taxon>
        <taxon>Actinomycetes</taxon>
        <taxon>Micrococcales</taxon>
        <taxon>Intrasporangiaceae</taxon>
        <taxon>Pedococcus</taxon>
    </lineage>
</organism>
<evidence type="ECO:0000313" key="2">
    <source>
        <dbReference type="Proteomes" id="UP001500556"/>
    </source>
</evidence>
<dbReference type="EMBL" id="BAABLO010000011">
    <property type="protein sequence ID" value="GAA4726489.1"/>
    <property type="molecule type" value="Genomic_DNA"/>
</dbReference>
<accession>A0ABP8YGB0</accession>
<gene>
    <name evidence="1" type="ORF">GCM10025782_26070</name>
</gene>
<protein>
    <submittedName>
        <fullName evidence="1">Uncharacterized protein</fullName>
    </submittedName>
</protein>
<dbReference type="RefSeq" id="WP_345503897.1">
    <property type="nucleotide sequence ID" value="NZ_BAABLO010000011.1"/>
</dbReference>
<comment type="caution">
    <text evidence="1">The sequence shown here is derived from an EMBL/GenBank/DDBJ whole genome shotgun (WGS) entry which is preliminary data.</text>
</comment>
<dbReference type="Proteomes" id="UP001500556">
    <property type="component" value="Unassembled WGS sequence"/>
</dbReference>
<keyword evidence="2" id="KW-1185">Reference proteome</keyword>
<proteinExistence type="predicted"/>
<reference evidence="2" key="1">
    <citation type="journal article" date="2019" name="Int. J. Syst. Evol. Microbiol.">
        <title>The Global Catalogue of Microorganisms (GCM) 10K type strain sequencing project: providing services to taxonomists for standard genome sequencing and annotation.</title>
        <authorList>
            <consortium name="The Broad Institute Genomics Platform"/>
            <consortium name="The Broad Institute Genome Sequencing Center for Infectious Disease"/>
            <person name="Wu L."/>
            <person name="Ma J."/>
        </authorList>
    </citation>
    <scope>NUCLEOTIDE SEQUENCE [LARGE SCALE GENOMIC DNA]</scope>
    <source>
        <strain evidence="2">JCM 18961</strain>
    </source>
</reference>
<sequence length="204" mass="21728">MDLTQTRTSLHAVAELLLAGPQYDACGDIRLRVVPGGIATVAEPDLRLVGSELRGPKGRHPLTGTYAAAAAALGVAPRSLGDVYSDTVDVVAGDVMVTDDDHVALLLDAFARGDAALRAFCASEEPVLWPEHFDIGISWDEVNYGVSPGDTVIPEPYAYVGPWTRRQGHFWNHSFGAARAMAELDDVAAFFREGAERAAADLPA</sequence>
<evidence type="ECO:0000313" key="1">
    <source>
        <dbReference type="EMBL" id="GAA4726489.1"/>
    </source>
</evidence>